<reference evidence="2 3" key="1">
    <citation type="journal article" date="2019" name="Int. J. Syst. Evol. Microbiol.">
        <title>Anaerobacillus alkaliphilus sp. nov., a novel alkaliphilic and moderately halophilic bacterium.</title>
        <authorList>
            <person name="Borsodi A.K."/>
            <person name="Aszalos J.M."/>
            <person name="Bihari P."/>
            <person name="Nagy I."/>
            <person name="Schumann P."/>
            <person name="Sproer C."/>
            <person name="Kovacs A.L."/>
            <person name="Boka K."/>
            <person name="Dobosy P."/>
            <person name="Ovari M."/>
            <person name="Szili-Kovacs T."/>
            <person name="Toth E."/>
        </authorList>
    </citation>
    <scope>NUCLEOTIDE SEQUENCE [LARGE SCALE GENOMIC DNA]</scope>
    <source>
        <strain evidence="2 3">B16-10</strain>
    </source>
</reference>
<comment type="caution">
    <text evidence="2">The sequence shown here is derived from an EMBL/GenBank/DDBJ whole genome shotgun (WGS) entry which is preliminary data.</text>
</comment>
<dbReference type="EMBL" id="QOUX01000042">
    <property type="protein sequence ID" value="RXJ00020.1"/>
    <property type="molecule type" value="Genomic_DNA"/>
</dbReference>
<feature type="transmembrane region" description="Helical" evidence="1">
    <location>
        <begin position="96"/>
        <end position="114"/>
    </location>
</feature>
<evidence type="ECO:0000313" key="2">
    <source>
        <dbReference type="EMBL" id="RXJ00020.1"/>
    </source>
</evidence>
<dbReference type="Proteomes" id="UP000290649">
    <property type="component" value="Unassembled WGS sequence"/>
</dbReference>
<accession>A0A4Q0VRK0</accession>
<proteinExistence type="predicted"/>
<gene>
    <name evidence="2" type="ORF">DS745_13430</name>
</gene>
<dbReference type="AlphaFoldDB" id="A0A4Q0VRK0"/>
<name>A0A4Q0VRK0_9BACI</name>
<dbReference type="OrthoDB" id="2943863at2"/>
<protein>
    <submittedName>
        <fullName evidence="2">Uncharacterized protein</fullName>
    </submittedName>
</protein>
<keyword evidence="1" id="KW-1133">Transmembrane helix</keyword>
<organism evidence="2 3">
    <name type="scientific">Anaerobacillus alkaliphilus</name>
    <dbReference type="NCBI Taxonomy" id="1548597"/>
    <lineage>
        <taxon>Bacteria</taxon>
        <taxon>Bacillati</taxon>
        <taxon>Bacillota</taxon>
        <taxon>Bacilli</taxon>
        <taxon>Bacillales</taxon>
        <taxon>Bacillaceae</taxon>
        <taxon>Anaerobacillus</taxon>
    </lineage>
</organism>
<keyword evidence="1" id="KW-0812">Transmembrane</keyword>
<evidence type="ECO:0000256" key="1">
    <source>
        <dbReference type="SAM" id="Phobius"/>
    </source>
</evidence>
<sequence length="115" mass="12836">MYDICKNHMHRYVLVQTAGQQAYDGIVENVDDTNLYLAVPVGESMQREGESEDRLVGGVGFGYPGFGYPGFGYPGFGYPGYGYPGFGYPYSPRRRFQRLILPLAAITALSLIPYY</sequence>
<evidence type="ECO:0000313" key="3">
    <source>
        <dbReference type="Proteomes" id="UP000290649"/>
    </source>
</evidence>
<keyword evidence="3" id="KW-1185">Reference proteome</keyword>
<keyword evidence="1" id="KW-0472">Membrane</keyword>